<protein>
    <recommendedName>
        <fullName evidence="5">DUF1523 domain-containing protein</fullName>
    </recommendedName>
</protein>
<proteinExistence type="predicted"/>
<evidence type="ECO:0008006" key="5">
    <source>
        <dbReference type="Google" id="ProtNLM"/>
    </source>
</evidence>
<organism evidence="3 4">
    <name type="scientific">Paracoccus salipaludis</name>
    <dbReference type="NCBI Taxonomy" id="2032623"/>
    <lineage>
        <taxon>Bacteria</taxon>
        <taxon>Pseudomonadati</taxon>
        <taxon>Pseudomonadota</taxon>
        <taxon>Alphaproteobacteria</taxon>
        <taxon>Rhodobacterales</taxon>
        <taxon>Paracoccaceae</taxon>
        <taxon>Paracoccus</taxon>
    </lineage>
</organism>
<dbReference type="OrthoDB" id="5354324at2"/>
<evidence type="ECO:0000256" key="1">
    <source>
        <dbReference type="SAM" id="Coils"/>
    </source>
</evidence>
<accession>A0A2A2GJ14</accession>
<evidence type="ECO:0000313" key="3">
    <source>
        <dbReference type="EMBL" id="PAU97190.1"/>
    </source>
</evidence>
<evidence type="ECO:0000313" key="4">
    <source>
        <dbReference type="Proteomes" id="UP000218023"/>
    </source>
</evidence>
<sequence length="228" mass="26243">MRNVQVVLGVLFGVAVFLFLDYALPSRETVRITNTYNKLTDLGWNRIFYAAPDTGTVENQQGLRDIRFIDTVKPNGKPLVYRNEDTGLIWPPYFKYDSSNLHAVAGDLRSTSESPRWVSITSYGWRNDLLTIFPNAISITPVAGPGERPTNWPALVILVILGILLALFWRAWNRFREARISPAVTRAERRLERMDARADRARERLGSEAREARGRFRGWVQSWRPPRR</sequence>
<dbReference type="InterPro" id="IPR011088">
    <property type="entry name" value="Phage_phiNM3_A0EWY4"/>
</dbReference>
<evidence type="ECO:0000256" key="2">
    <source>
        <dbReference type="SAM" id="Phobius"/>
    </source>
</evidence>
<gene>
    <name evidence="3" type="ORF">CK240_10000</name>
</gene>
<dbReference type="Pfam" id="PF07509">
    <property type="entry name" value="DUF1523"/>
    <property type="match status" value="1"/>
</dbReference>
<feature type="transmembrane region" description="Helical" evidence="2">
    <location>
        <begin position="152"/>
        <end position="172"/>
    </location>
</feature>
<dbReference type="Proteomes" id="UP000218023">
    <property type="component" value="Unassembled WGS sequence"/>
</dbReference>
<keyword evidence="1" id="KW-0175">Coiled coil</keyword>
<dbReference type="AlphaFoldDB" id="A0A2A2GJ14"/>
<reference evidence="3 4" key="1">
    <citation type="submission" date="2017-09" db="EMBL/GenBank/DDBJ databases">
        <title>Paracoccus alkalisoli sp. nov., isolated from saline alkaline soil.</title>
        <authorList>
            <person name="Dong X."/>
            <person name="Zhang G."/>
        </authorList>
    </citation>
    <scope>NUCLEOTIDE SEQUENCE [LARGE SCALE GENOMIC DNA]</scope>
    <source>
        <strain evidence="3 4">WN007</strain>
    </source>
</reference>
<feature type="coiled-coil region" evidence="1">
    <location>
        <begin position="184"/>
        <end position="211"/>
    </location>
</feature>
<keyword evidence="2" id="KW-0472">Membrane</keyword>
<keyword evidence="2" id="KW-1133">Transmembrane helix</keyword>
<comment type="caution">
    <text evidence="3">The sequence shown here is derived from an EMBL/GenBank/DDBJ whole genome shotgun (WGS) entry which is preliminary data.</text>
</comment>
<keyword evidence="2" id="KW-0812">Transmembrane</keyword>
<dbReference type="EMBL" id="NSJZ01000007">
    <property type="protein sequence ID" value="PAU97190.1"/>
    <property type="molecule type" value="Genomic_DNA"/>
</dbReference>
<name>A0A2A2GJ14_9RHOB</name>
<keyword evidence="4" id="KW-1185">Reference proteome</keyword>